<feature type="transmembrane region" description="Helical" evidence="1">
    <location>
        <begin position="326"/>
        <end position="359"/>
    </location>
</feature>
<feature type="transmembrane region" description="Helical" evidence="1">
    <location>
        <begin position="95"/>
        <end position="114"/>
    </location>
</feature>
<keyword evidence="1" id="KW-1133">Transmembrane helix</keyword>
<proteinExistence type="predicted"/>
<dbReference type="Pfam" id="PF05987">
    <property type="entry name" value="DUF898"/>
    <property type="match status" value="1"/>
</dbReference>
<feature type="transmembrane region" description="Helical" evidence="1">
    <location>
        <begin position="62"/>
        <end position="83"/>
    </location>
</feature>
<protein>
    <submittedName>
        <fullName evidence="2">Membrane protein</fullName>
    </submittedName>
</protein>
<gene>
    <name evidence="2" type="ORF">GCM10007989_27260</name>
</gene>
<keyword evidence="1" id="KW-0472">Membrane</keyword>
<dbReference type="EMBL" id="BMZE01000003">
    <property type="protein sequence ID" value="GHA30125.1"/>
    <property type="molecule type" value="Genomic_DNA"/>
</dbReference>
<dbReference type="Proteomes" id="UP000646579">
    <property type="component" value="Unassembled WGS sequence"/>
</dbReference>
<accession>A0A918S9G5</accession>
<dbReference type="InterPro" id="IPR010295">
    <property type="entry name" value="DUF898"/>
</dbReference>
<reference evidence="2" key="1">
    <citation type="journal article" date="2014" name="Int. J. Syst. Evol. Microbiol.">
        <title>Complete genome sequence of Corynebacterium casei LMG S-19264T (=DSM 44701T), isolated from a smear-ripened cheese.</title>
        <authorList>
            <consortium name="US DOE Joint Genome Institute (JGI-PGF)"/>
            <person name="Walter F."/>
            <person name="Albersmeier A."/>
            <person name="Kalinowski J."/>
            <person name="Ruckert C."/>
        </authorList>
    </citation>
    <scope>NUCLEOTIDE SEQUENCE</scope>
    <source>
        <strain evidence="2">KCTC 32437</strain>
    </source>
</reference>
<name>A0A918S9G5_9HYPH</name>
<evidence type="ECO:0000256" key="1">
    <source>
        <dbReference type="SAM" id="Phobius"/>
    </source>
</evidence>
<comment type="caution">
    <text evidence="2">The sequence shown here is derived from an EMBL/GenBank/DDBJ whole genome shotgun (WGS) entry which is preliminary data.</text>
</comment>
<sequence length="398" mass="44102">MRADQIEFKGSRRGLAAILLRGYALMVVTLGFYRFWLVTQKRRYYWAHTHIDGDALEYTGNAVQLLVGFLLAVAIFVPLWGLFFYLSTQGSEATLLGYAGAGVVLWFLTGYAIFRARDFRLSRTLWRGIRFDLEGNAWGYAFRRFFWSILLVVTLGLIYPLMAADLWRYRYNNTWWGDQRFLMRGRARNLAGPYFACYAIVAVFVLGMIGVLEGVLSNRAQMSDEALGELVFAGGGCLLFLWLVVGIYRAIEISRMASSISIGNIRLRLKLHWGDLLILQIQFAVALALAYAVLAFGGYVVLGTVAPAAFADGFDPARLAVALQNSYLVLLAIVFGYLLVLATFTLCVDLFLAMGFWMLIASSLRVGGAAHMSSVKARPEDGALAGEGLADALNVGAY</sequence>
<feature type="transmembrane region" description="Helical" evidence="1">
    <location>
        <begin position="230"/>
        <end position="251"/>
    </location>
</feature>
<keyword evidence="1" id="KW-0812">Transmembrane</keyword>
<feature type="transmembrane region" description="Helical" evidence="1">
    <location>
        <begin position="145"/>
        <end position="169"/>
    </location>
</feature>
<feature type="transmembrane region" description="Helical" evidence="1">
    <location>
        <begin position="15"/>
        <end position="36"/>
    </location>
</feature>
<organism evidence="2 3">
    <name type="scientific">Devosia pacifica</name>
    <dbReference type="NCBI Taxonomy" id="1335967"/>
    <lineage>
        <taxon>Bacteria</taxon>
        <taxon>Pseudomonadati</taxon>
        <taxon>Pseudomonadota</taxon>
        <taxon>Alphaproteobacteria</taxon>
        <taxon>Hyphomicrobiales</taxon>
        <taxon>Devosiaceae</taxon>
        <taxon>Devosia</taxon>
    </lineage>
</organism>
<evidence type="ECO:0000313" key="2">
    <source>
        <dbReference type="EMBL" id="GHA30125.1"/>
    </source>
</evidence>
<evidence type="ECO:0000313" key="3">
    <source>
        <dbReference type="Proteomes" id="UP000646579"/>
    </source>
</evidence>
<dbReference type="AlphaFoldDB" id="A0A918S9G5"/>
<feature type="transmembrane region" description="Helical" evidence="1">
    <location>
        <begin position="190"/>
        <end position="210"/>
    </location>
</feature>
<keyword evidence="3" id="KW-1185">Reference proteome</keyword>
<reference evidence="2" key="2">
    <citation type="submission" date="2020-09" db="EMBL/GenBank/DDBJ databases">
        <authorList>
            <person name="Sun Q."/>
            <person name="Kim S."/>
        </authorList>
    </citation>
    <scope>NUCLEOTIDE SEQUENCE</scope>
    <source>
        <strain evidence="2">KCTC 32437</strain>
    </source>
</reference>
<dbReference type="RefSeq" id="WP_189426284.1">
    <property type="nucleotide sequence ID" value="NZ_BMZE01000003.1"/>
</dbReference>
<feature type="transmembrane region" description="Helical" evidence="1">
    <location>
        <begin position="276"/>
        <end position="306"/>
    </location>
</feature>